<evidence type="ECO:0000256" key="1">
    <source>
        <dbReference type="SAM" id="MobiDB-lite"/>
    </source>
</evidence>
<reference evidence="2 3" key="1">
    <citation type="submission" date="2020-05" db="EMBL/GenBank/DDBJ databases">
        <title>Genomics and ecology of novel Flavobacterium phages from the Baltic Sea.</title>
        <authorList>
            <person name="Hoetzinger M."/>
            <person name="Nilsson E."/>
            <person name="Holmfeldt K."/>
        </authorList>
    </citation>
    <scope>NUCLEOTIDE SEQUENCE [LARGE SCALE GENOMIC DNA]</scope>
</reference>
<evidence type="ECO:0000313" key="3">
    <source>
        <dbReference type="Proteomes" id="UP000510645"/>
    </source>
</evidence>
<feature type="compositionally biased region" description="Basic and acidic residues" evidence="1">
    <location>
        <begin position="75"/>
        <end position="97"/>
    </location>
</feature>
<gene>
    <name evidence="2" type="ORF">elemo79Aphanotate_27</name>
</gene>
<feature type="region of interest" description="Disordered" evidence="1">
    <location>
        <begin position="68"/>
        <end position="97"/>
    </location>
</feature>
<keyword evidence="3" id="KW-1185">Reference proteome</keyword>
<dbReference type="Proteomes" id="UP000510645">
    <property type="component" value="Segment"/>
</dbReference>
<proteinExistence type="predicted"/>
<organism evidence="2 3">
    <name type="scientific">Flavobacterium phage vB_FspP_elemoA_7-9A</name>
    <dbReference type="NCBI Taxonomy" id="2743781"/>
    <lineage>
        <taxon>Viruses</taxon>
        <taxon>Duplodnaviria</taxon>
        <taxon>Heunggongvirae</taxon>
        <taxon>Uroviricota</taxon>
        <taxon>Caudoviricetes</taxon>
        <taxon>Elemovirus</taxon>
        <taxon>Elemovirus elemoA</taxon>
    </lineage>
</organism>
<accession>A0A7D5K821</accession>
<sequence>MAQLVAVSIDLTKIDKSRIVEGAKGGKYVNLTLSINDEEDQYGNNVSLWQSQTKEEREAKENRLFLGNGKSLWSDNDKGSKASKTSKKEEVHDDLPF</sequence>
<dbReference type="EMBL" id="MT497017">
    <property type="protein sequence ID" value="QLF85221.1"/>
    <property type="molecule type" value="Genomic_DNA"/>
</dbReference>
<name>A0A7D5K821_9CAUD</name>
<protein>
    <submittedName>
        <fullName evidence="2">Uncharacterized protein</fullName>
    </submittedName>
</protein>
<evidence type="ECO:0000313" key="2">
    <source>
        <dbReference type="EMBL" id="QLF85221.1"/>
    </source>
</evidence>